<dbReference type="Gene3D" id="3.40.50.300">
    <property type="entry name" value="P-loop containing nucleotide triphosphate hydrolases"/>
    <property type="match status" value="1"/>
</dbReference>
<dbReference type="OrthoDB" id="10042665at2759"/>
<evidence type="ECO:0000259" key="2">
    <source>
        <dbReference type="SMART" id="SM00382"/>
    </source>
</evidence>
<dbReference type="Pfam" id="PF22942">
    <property type="entry name" value="DUF7025"/>
    <property type="match status" value="1"/>
</dbReference>
<feature type="compositionally biased region" description="Polar residues" evidence="1">
    <location>
        <begin position="200"/>
        <end position="210"/>
    </location>
</feature>
<feature type="region of interest" description="Disordered" evidence="1">
    <location>
        <begin position="1"/>
        <end position="77"/>
    </location>
</feature>
<dbReference type="Pfam" id="PF23232">
    <property type="entry name" value="AAA_lid_13"/>
    <property type="match status" value="1"/>
</dbReference>
<dbReference type="PANTHER" id="PTHR46411:SF2">
    <property type="entry name" value="AAA+ ATPASE DOMAIN-CONTAINING PROTEIN"/>
    <property type="match status" value="1"/>
</dbReference>
<dbReference type="InterPro" id="IPR054289">
    <property type="entry name" value="DUF7025"/>
</dbReference>
<dbReference type="InterPro" id="IPR056599">
    <property type="entry name" value="AAA_lid_fung"/>
</dbReference>
<feature type="region of interest" description="Disordered" evidence="1">
    <location>
        <begin position="294"/>
        <end position="324"/>
    </location>
</feature>
<accession>A0A8K0T8B1</accession>
<dbReference type="AlphaFoldDB" id="A0A8K0T8B1"/>
<dbReference type="GO" id="GO:0005524">
    <property type="term" value="F:ATP binding"/>
    <property type="evidence" value="ECO:0007669"/>
    <property type="project" value="InterPro"/>
</dbReference>
<dbReference type="CDD" id="cd19481">
    <property type="entry name" value="RecA-like_protease"/>
    <property type="match status" value="1"/>
</dbReference>
<dbReference type="SUPFAM" id="SSF52540">
    <property type="entry name" value="P-loop containing nucleoside triphosphate hydrolases"/>
    <property type="match status" value="1"/>
</dbReference>
<feature type="compositionally biased region" description="Acidic residues" evidence="1">
    <location>
        <begin position="961"/>
        <end position="984"/>
    </location>
</feature>
<feature type="compositionally biased region" description="Low complexity" evidence="1">
    <location>
        <begin position="13"/>
        <end position="31"/>
    </location>
</feature>
<dbReference type="Pfam" id="PF00004">
    <property type="entry name" value="AAA"/>
    <property type="match status" value="1"/>
</dbReference>
<comment type="caution">
    <text evidence="3">The sequence shown here is derived from an EMBL/GenBank/DDBJ whole genome shotgun (WGS) entry which is preliminary data.</text>
</comment>
<dbReference type="InterPro" id="IPR003959">
    <property type="entry name" value="ATPase_AAA_core"/>
</dbReference>
<evidence type="ECO:0000313" key="3">
    <source>
        <dbReference type="EMBL" id="KAH7349290.1"/>
    </source>
</evidence>
<dbReference type="GO" id="GO:0016887">
    <property type="term" value="F:ATP hydrolysis activity"/>
    <property type="evidence" value="ECO:0007669"/>
    <property type="project" value="InterPro"/>
</dbReference>
<dbReference type="EMBL" id="JAGPXD010000006">
    <property type="protein sequence ID" value="KAH7349290.1"/>
    <property type="molecule type" value="Genomic_DNA"/>
</dbReference>
<dbReference type="InterPro" id="IPR003593">
    <property type="entry name" value="AAA+_ATPase"/>
</dbReference>
<dbReference type="SMART" id="SM00382">
    <property type="entry name" value="AAA"/>
    <property type="match status" value="1"/>
</dbReference>
<dbReference type="PANTHER" id="PTHR46411">
    <property type="entry name" value="FAMILY ATPASE, PUTATIVE-RELATED"/>
    <property type="match status" value="1"/>
</dbReference>
<feature type="region of interest" description="Disordered" evidence="1">
    <location>
        <begin position="928"/>
        <end position="1017"/>
    </location>
</feature>
<feature type="domain" description="AAA+ ATPase" evidence="2">
    <location>
        <begin position="678"/>
        <end position="805"/>
    </location>
</feature>
<dbReference type="Proteomes" id="UP000813385">
    <property type="component" value="Unassembled WGS sequence"/>
</dbReference>
<feature type="region of interest" description="Disordered" evidence="1">
    <location>
        <begin position="198"/>
        <end position="222"/>
    </location>
</feature>
<name>A0A8K0T8B1_9PEZI</name>
<gene>
    <name evidence="3" type="ORF">B0T11DRAFT_232262</name>
</gene>
<dbReference type="InterPro" id="IPR027417">
    <property type="entry name" value="P-loop_NTPase"/>
</dbReference>
<feature type="compositionally biased region" description="Low complexity" evidence="1">
    <location>
        <begin position="298"/>
        <end position="313"/>
    </location>
</feature>
<organism evidence="3 4">
    <name type="scientific">Plectosphaerella cucumerina</name>
    <dbReference type="NCBI Taxonomy" id="40658"/>
    <lineage>
        <taxon>Eukaryota</taxon>
        <taxon>Fungi</taxon>
        <taxon>Dikarya</taxon>
        <taxon>Ascomycota</taxon>
        <taxon>Pezizomycotina</taxon>
        <taxon>Sordariomycetes</taxon>
        <taxon>Hypocreomycetidae</taxon>
        <taxon>Glomerellales</taxon>
        <taxon>Plectosphaerellaceae</taxon>
        <taxon>Plectosphaerella</taxon>
    </lineage>
</organism>
<sequence>MTSSHAPAQPEESGSSGAVATSTTPSETFPSTDEDPISTKTDESQDGAQTGGQCSGTTDSPARAASQVPEGDRFDPSNVAEAEETAGYLTNLLYSVIGSRNIAGAVERERKSGKLGLRSLQSLLHGSYTHVRIEQLERELKELQKKVDGKGEDWRYVEEKAKFPVYLPQLRRTNPGDFTQTYDSVRLPPYQQAALEVSVAQGSPHAQDTPGSGGPDASEPSLRRTPERLLIRSHALLEHLDDVLDTNLMGSAGEMNIGVERSRVFFSVVFLRPFKLLVTHEKMIRESVQDLEKEMASKSDPSAPADPAVAAAPGRTEEHQDKRYKDEDLQKDLNLLIEFLDIDLKSTFELRRNVRDGIDADVEYEDLWHVFQRGDIVISRNSPEHAFRLLNFAGGRDPLSHGPFLHQDRLSRAVAVDGFALDCYSLSSDGVSYVPILEHFSIRRFFGTQRITELPFFPLRFHPDATRLTAEMAERGKLFVNITRQPFQHMLAKGKTRDEPRQEVDAQVIVDMVLALNAKPDWRLPIHVSRYDLTEQDPRETCERPYCNHSPGSNCCGSHSLHDDWTMDEEDSSRFLMSMGGSLFKPLAVDDVTDEHYILMRPFIHAFVLRSREWVTLNVSDLGAVVFESSFKDLRIPDDHKTVVQALVKTHEAGKKGDGGLRAQSIGAAMDIVKGKGRGLIILLHGAPGVGKTSTAECVADDTRRPLYPITCGDIGETALEVERNLHNSFQLAQKWGCVLLLDEADVFLTKRTRSDLRHNAVTSVFLRSLEYYSGILFLTTNRVGVMDLAFKSRIQMTLFYPKLDLEVTLRLYEMFTERAKKEQDQRDSHRFRIKEREILRFAKKHYKQLERDGLDTWNGRQIRNAFQTAIALAEYEATEAGPNDPKPVLGKKQFESVAMGARKFDEYLTSTTGKSESDAARTDAWRDDRFAGGAPPAPPARSLTAQYTAPRGLQKRTAVLDDDTDSESDSEGSGSEDDSEADEREERKTRARRAKKAAAASKSPRRKDKESDSASAAEYRQFLEWQKMRQEQGKA</sequence>
<reference evidence="3" key="1">
    <citation type="journal article" date="2021" name="Nat. Commun.">
        <title>Genetic determinants of endophytism in the Arabidopsis root mycobiome.</title>
        <authorList>
            <person name="Mesny F."/>
            <person name="Miyauchi S."/>
            <person name="Thiergart T."/>
            <person name="Pickel B."/>
            <person name="Atanasova L."/>
            <person name="Karlsson M."/>
            <person name="Huettel B."/>
            <person name="Barry K.W."/>
            <person name="Haridas S."/>
            <person name="Chen C."/>
            <person name="Bauer D."/>
            <person name="Andreopoulos W."/>
            <person name="Pangilinan J."/>
            <person name="LaButti K."/>
            <person name="Riley R."/>
            <person name="Lipzen A."/>
            <person name="Clum A."/>
            <person name="Drula E."/>
            <person name="Henrissat B."/>
            <person name="Kohler A."/>
            <person name="Grigoriev I.V."/>
            <person name="Martin F.M."/>
            <person name="Hacquard S."/>
        </authorList>
    </citation>
    <scope>NUCLEOTIDE SEQUENCE</scope>
    <source>
        <strain evidence="3">MPI-CAGE-AT-0016</strain>
    </source>
</reference>
<evidence type="ECO:0000313" key="4">
    <source>
        <dbReference type="Proteomes" id="UP000813385"/>
    </source>
</evidence>
<feature type="compositionally biased region" description="Basic and acidic residues" evidence="1">
    <location>
        <begin position="315"/>
        <end position="324"/>
    </location>
</feature>
<evidence type="ECO:0000256" key="1">
    <source>
        <dbReference type="SAM" id="MobiDB-lite"/>
    </source>
</evidence>
<protein>
    <recommendedName>
        <fullName evidence="2">AAA+ ATPase domain-containing protein</fullName>
    </recommendedName>
</protein>
<keyword evidence="4" id="KW-1185">Reference proteome</keyword>
<proteinExistence type="predicted"/>